<organism evidence="1">
    <name type="scientific">Arundo donax</name>
    <name type="common">Giant reed</name>
    <name type="synonym">Donax arundinaceus</name>
    <dbReference type="NCBI Taxonomy" id="35708"/>
    <lineage>
        <taxon>Eukaryota</taxon>
        <taxon>Viridiplantae</taxon>
        <taxon>Streptophyta</taxon>
        <taxon>Embryophyta</taxon>
        <taxon>Tracheophyta</taxon>
        <taxon>Spermatophyta</taxon>
        <taxon>Magnoliopsida</taxon>
        <taxon>Liliopsida</taxon>
        <taxon>Poales</taxon>
        <taxon>Poaceae</taxon>
        <taxon>PACMAD clade</taxon>
        <taxon>Arundinoideae</taxon>
        <taxon>Arundineae</taxon>
        <taxon>Arundo</taxon>
    </lineage>
</organism>
<accession>A0A0A9BYR3</accession>
<protein>
    <submittedName>
        <fullName evidence="1">Uncharacterized protein</fullName>
    </submittedName>
</protein>
<dbReference type="AlphaFoldDB" id="A0A0A9BYR3"/>
<proteinExistence type="predicted"/>
<name>A0A0A9BYR3_ARUDO</name>
<reference evidence="1" key="2">
    <citation type="journal article" date="2015" name="Data Brief">
        <title>Shoot transcriptome of the giant reed, Arundo donax.</title>
        <authorList>
            <person name="Barrero R.A."/>
            <person name="Guerrero F.D."/>
            <person name="Moolhuijzen P."/>
            <person name="Goolsby J.A."/>
            <person name="Tidwell J."/>
            <person name="Bellgard S.E."/>
            <person name="Bellgard M.I."/>
        </authorList>
    </citation>
    <scope>NUCLEOTIDE SEQUENCE</scope>
    <source>
        <tissue evidence="1">Shoot tissue taken approximately 20 cm above the soil surface</tissue>
    </source>
</reference>
<sequence>MVSLVQFTLSYNTYLRQEHG</sequence>
<reference evidence="1" key="1">
    <citation type="submission" date="2014-09" db="EMBL/GenBank/DDBJ databases">
        <authorList>
            <person name="Magalhaes I.L.F."/>
            <person name="Oliveira U."/>
            <person name="Santos F.R."/>
            <person name="Vidigal T.H.D.A."/>
            <person name="Brescovit A.D."/>
            <person name="Santos A.J."/>
        </authorList>
    </citation>
    <scope>NUCLEOTIDE SEQUENCE</scope>
    <source>
        <tissue evidence="1">Shoot tissue taken approximately 20 cm above the soil surface</tissue>
    </source>
</reference>
<dbReference type="EMBL" id="GBRH01229444">
    <property type="protein sequence ID" value="JAD68451.1"/>
    <property type="molecule type" value="Transcribed_RNA"/>
</dbReference>
<evidence type="ECO:0000313" key="1">
    <source>
        <dbReference type="EMBL" id="JAD68451.1"/>
    </source>
</evidence>